<dbReference type="STRING" id="88036.D8QQT2"/>
<feature type="domain" description="C3H1-type" evidence="8">
    <location>
        <begin position="175"/>
        <end position="204"/>
    </location>
</feature>
<feature type="zinc finger region" description="C3H1-type" evidence="6">
    <location>
        <begin position="175"/>
        <end position="204"/>
    </location>
</feature>
<feature type="zinc finger region" description="C3H1-type" evidence="6">
    <location>
        <begin position="230"/>
        <end position="256"/>
    </location>
</feature>
<dbReference type="AlphaFoldDB" id="D8QQT2"/>
<evidence type="ECO:0000313" key="10">
    <source>
        <dbReference type="Proteomes" id="UP000001514"/>
    </source>
</evidence>
<feature type="domain" description="C3H1-type" evidence="8">
    <location>
        <begin position="230"/>
        <end position="256"/>
    </location>
</feature>
<dbReference type="GO" id="GO:0005634">
    <property type="term" value="C:nucleus"/>
    <property type="evidence" value="ECO:0000318"/>
    <property type="project" value="GO_Central"/>
</dbReference>
<keyword evidence="3 6" id="KW-0863">Zinc-finger</keyword>
<dbReference type="Gramene" id="EFJ38504">
    <property type="protein sequence ID" value="EFJ38504"/>
    <property type="gene ID" value="SELMODRAFT_70673"/>
</dbReference>
<feature type="non-terminal residue" evidence="9">
    <location>
        <position position="1"/>
    </location>
</feature>
<dbReference type="GO" id="GO:0003677">
    <property type="term" value="F:DNA binding"/>
    <property type="evidence" value="ECO:0007669"/>
    <property type="project" value="UniProtKB-KW"/>
</dbReference>
<evidence type="ECO:0000256" key="3">
    <source>
        <dbReference type="ARBA" id="ARBA00022771"/>
    </source>
</evidence>
<dbReference type="InterPro" id="IPR000571">
    <property type="entry name" value="Znf_CCCH"/>
</dbReference>
<dbReference type="eggNOG" id="KOG1492">
    <property type="taxonomic scope" value="Eukaryota"/>
</dbReference>
<proteinExistence type="predicted"/>
<feature type="domain" description="C3H1-type" evidence="8">
    <location>
        <begin position="257"/>
        <end position="284"/>
    </location>
</feature>
<dbReference type="PANTHER" id="PTHR46156:SF1">
    <property type="entry name" value="ZINC FINGER CCCH DOMAIN-CONTAINING PROTEIN 3"/>
    <property type="match status" value="1"/>
</dbReference>
<organism evidence="10">
    <name type="scientific">Selaginella moellendorffii</name>
    <name type="common">Spikemoss</name>
    <dbReference type="NCBI Taxonomy" id="88036"/>
    <lineage>
        <taxon>Eukaryota</taxon>
        <taxon>Viridiplantae</taxon>
        <taxon>Streptophyta</taxon>
        <taxon>Embryophyta</taxon>
        <taxon>Tracheophyta</taxon>
        <taxon>Lycopodiopsida</taxon>
        <taxon>Selaginellales</taxon>
        <taxon>Selaginellaceae</taxon>
        <taxon>Selaginella</taxon>
    </lineage>
</organism>
<feature type="zinc finger region" description="C3H1-type" evidence="6">
    <location>
        <begin position="257"/>
        <end position="284"/>
    </location>
</feature>
<dbReference type="Proteomes" id="UP000001514">
    <property type="component" value="Unassembled WGS sequence"/>
</dbReference>
<evidence type="ECO:0000256" key="1">
    <source>
        <dbReference type="ARBA" id="ARBA00022723"/>
    </source>
</evidence>
<dbReference type="InParanoid" id="D8QQT2"/>
<dbReference type="SMART" id="SM00356">
    <property type="entry name" value="ZnF_C3H1"/>
    <property type="match status" value="5"/>
</dbReference>
<feature type="non-terminal residue" evidence="9">
    <location>
        <position position="329"/>
    </location>
</feature>
<evidence type="ECO:0000313" key="9">
    <source>
        <dbReference type="EMBL" id="EFJ38504.1"/>
    </source>
</evidence>
<evidence type="ECO:0000259" key="8">
    <source>
        <dbReference type="PROSITE" id="PS50103"/>
    </source>
</evidence>
<keyword evidence="5" id="KW-0238">DNA-binding</keyword>
<keyword evidence="4 6" id="KW-0862">Zinc</keyword>
<evidence type="ECO:0000256" key="6">
    <source>
        <dbReference type="PROSITE-ProRule" id="PRU00723"/>
    </source>
</evidence>
<dbReference type="KEGG" id="smo:SELMODRAFT_70673"/>
<name>D8QQT2_SELML</name>
<protein>
    <recommendedName>
        <fullName evidence="8">C3H1-type domain-containing protein</fullName>
    </recommendedName>
</protein>
<keyword evidence="1 6" id="KW-0479">Metal-binding</keyword>
<evidence type="ECO:0000256" key="2">
    <source>
        <dbReference type="ARBA" id="ARBA00022737"/>
    </source>
</evidence>
<dbReference type="HOGENOM" id="CLU_846195_0_0_1"/>
<dbReference type="FunFam" id="4.10.1000.10:FF:000008">
    <property type="entry name" value="zinc finger CCCH domain-containing protein 3"/>
    <property type="match status" value="1"/>
</dbReference>
<feature type="region of interest" description="Disordered" evidence="7">
    <location>
        <begin position="306"/>
        <end position="329"/>
    </location>
</feature>
<gene>
    <name evidence="9" type="ORF">SELMODRAFT_70673</name>
</gene>
<sequence length="329" mass="36556">NGSEKLRVLRTSQPLYTRSANGFSLHRSGVRSVDGASLKWTKSLEKRSRQANQDATKAVAALEKHCRKKTDKGGVKAGTSRERIVLVGLVRYKMDPSKRTLQRIQGAFSSENSNVSSSSTGAWGLLTPRRASIGGAVYVRMGNGNQLVRDPKASSRALASEKVRWSLHNIRSRVIKKQQYCQFFTRFGKCKKGDGKCPYIHDAGKVAVCTKFLKGSCSNVSCLLTHKVLPERMPDCSFFLQGLCINEECPYRHVNVNPDAPVCEGFLKGYCASGDQCNKKHTYVCPAYAATGECPERAACKLHHPNKKERTREVSTKASTKGEKKRRYF</sequence>
<dbReference type="EMBL" id="GL377565">
    <property type="protein sequence ID" value="EFJ38504.1"/>
    <property type="molecule type" value="Genomic_DNA"/>
</dbReference>
<reference evidence="9 10" key="1">
    <citation type="journal article" date="2011" name="Science">
        <title>The Selaginella genome identifies genetic changes associated with the evolution of vascular plants.</title>
        <authorList>
            <person name="Banks J.A."/>
            <person name="Nishiyama T."/>
            <person name="Hasebe M."/>
            <person name="Bowman J.L."/>
            <person name="Gribskov M."/>
            <person name="dePamphilis C."/>
            <person name="Albert V.A."/>
            <person name="Aono N."/>
            <person name="Aoyama T."/>
            <person name="Ambrose B.A."/>
            <person name="Ashton N.W."/>
            <person name="Axtell M.J."/>
            <person name="Barker E."/>
            <person name="Barker M.S."/>
            <person name="Bennetzen J.L."/>
            <person name="Bonawitz N.D."/>
            <person name="Chapple C."/>
            <person name="Cheng C."/>
            <person name="Correa L.G."/>
            <person name="Dacre M."/>
            <person name="DeBarry J."/>
            <person name="Dreyer I."/>
            <person name="Elias M."/>
            <person name="Engstrom E.M."/>
            <person name="Estelle M."/>
            <person name="Feng L."/>
            <person name="Finet C."/>
            <person name="Floyd S.K."/>
            <person name="Frommer W.B."/>
            <person name="Fujita T."/>
            <person name="Gramzow L."/>
            <person name="Gutensohn M."/>
            <person name="Harholt J."/>
            <person name="Hattori M."/>
            <person name="Heyl A."/>
            <person name="Hirai T."/>
            <person name="Hiwatashi Y."/>
            <person name="Ishikawa M."/>
            <person name="Iwata M."/>
            <person name="Karol K.G."/>
            <person name="Koehler B."/>
            <person name="Kolukisaoglu U."/>
            <person name="Kubo M."/>
            <person name="Kurata T."/>
            <person name="Lalonde S."/>
            <person name="Li K."/>
            <person name="Li Y."/>
            <person name="Litt A."/>
            <person name="Lyons E."/>
            <person name="Manning G."/>
            <person name="Maruyama T."/>
            <person name="Michael T.P."/>
            <person name="Mikami K."/>
            <person name="Miyazaki S."/>
            <person name="Morinaga S."/>
            <person name="Murata T."/>
            <person name="Mueller-Roeber B."/>
            <person name="Nelson D.R."/>
            <person name="Obara M."/>
            <person name="Oguri Y."/>
            <person name="Olmstead R.G."/>
            <person name="Onodera N."/>
            <person name="Petersen B.L."/>
            <person name="Pils B."/>
            <person name="Prigge M."/>
            <person name="Rensing S.A."/>
            <person name="Riano-Pachon D.M."/>
            <person name="Roberts A.W."/>
            <person name="Sato Y."/>
            <person name="Scheller H.V."/>
            <person name="Schulz B."/>
            <person name="Schulz C."/>
            <person name="Shakirov E.V."/>
            <person name="Shibagaki N."/>
            <person name="Shinohara N."/>
            <person name="Shippen D.E."/>
            <person name="Soerensen I."/>
            <person name="Sotooka R."/>
            <person name="Sugimoto N."/>
            <person name="Sugita M."/>
            <person name="Sumikawa N."/>
            <person name="Tanurdzic M."/>
            <person name="Theissen G."/>
            <person name="Ulvskov P."/>
            <person name="Wakazuki S."/>
            <person name="Weng J.K."/>
            <person name="Willats W.W."/>
            <person name="Wipf D."/>
            <person name="Wolf P.G."/>
            <person name="Yang L."/>
            <person name="Zimmer A.D."/>
            <person name="Zhu Q."/>
            <person name="Mitros T."/>
            <person name="Hellsten U."/>
            <person name="Loque D."/>
            <person name="Otillar R."/>
            <person name="Salamov A."/>
            <person name="Schmutz J."/>
            <person name="Shapiro H."/>
            <person name="Lindquist E."/>
            <person name="Lucas S."/>
            <person name="Rokhsar D."/>
            <person name="Grigoriev I.V."/>
        </authorList>
    </citation>
    <scope>NUCLEOTIDE SEQUENCE [LARGE SCALE GENOMIC DNA]</scope>
</reference>
<dbReference type="PANTHER" id="PTHR46156">
    <property type="entry name" value="CCCH ZINGC FINGER"/>
    <property type="match status" value="1"/>
</dbReference>
<evidence type="ECO:0000256" key="4">
    <source>
        <dbReference type="ARBA" id="ARBA00022833"/>
    </source>
</evidence>
<dbReference type="Gene3D" id="4.10.1000.10">
    <property type="entry name" value="Zinc finger, CCCH-type"/>
    <property type="match status" value="2"/>
</dbReference>
<evidence type="ECO:0000256" key="5">
    <source>
        <dbReference type="ARBA" id="ARBA00023125"/>
    </source>
</evidence>
<dbReference type="GO" id="GO:0008270">
    <property type="term" value="F:zinc ion binding"/>
    <property type="evidence" value="ECO:0007669"/>
    <property type="project" value="UniProtKB-KW"/>
</dbReference>
<dbReference type="PROSITE" id="PS50103">
    <property type="entry name" value="ZF_C3H1"/>
    <property type="match status" value="3"/>
</dbReference>
<keyword evidence="10" id="KW-1185">Reference proteome</keyword>
<evidence type="ECO:0000256" key="7">
    <source>
        <dbReference type="SAM" id="MobiDB-lite"/>
    </source>
</evidence>
<accession>D8QQT2</accession>
<dbReference type="FunFam" id="4.10.1000.10:FF:000022">
    <property type="entry name" value="Zinc finger CCCH domain-containing protein 7"/>
    <property type="match status" value="1"/>
</dbReference>
<keyword evidence="2" id="KW-0677">Repeat</keyword>